<sequence length="425" mass="47647">MEKRAASSSARPRTVMAHELVGFANVPSQTNDPVLHKKYRRMYATAISTRTAERYWGVQVRALRRATLDMLADAGRWTPALKRAVASISFMVAYGYDVDSEKSDLVTGVNEILRIFERVIQPGVWIVDIIPALKYLPPWFPGAGFKRMAKQWRTQIEEVRQIPMQRVKQELAAGTAKPSFSLTLLEELALDPHANVYDEDFIRDTAASIYSAGSDTSVAAIQTFLAAMVLYPDVQRKSQAELDAVVGRDRLPTINDREHLPYCAAIVQEILRWHPVTPLALPHVLEQDELFEGYLMPKGAVLLGNVWAMSRDERVYPLADDFVPERHLTREGAALRTPDTGRYASLTFGFGRRVCPGYALAEASVFAAVISFLWTCSLSRTPGTEEVPIEFEVIGVHRPKDFRLDVKERFPGAADLVRTGIDINE</sequence>
<dbReference type="EMBL" id="JH795871">
    <property type="protein sequence ID" value="EJT98958.1"/>
    <property type="molecule type" value="Genomic_DNA"/>
</dbReference>
<dbReference type="GeneID" id="63688590"/>
<feature type="binding site" description="axial binding residue" evidence="9">
    <location>
        <position position="355"/>
    </location>
    <ligand>
        <name>heme</name>
        <dbReference type="ChEBI" id="CHEBI:30413"/>
    </ligand>
    <ligandPart>
        <name>Fe</name>
        <dbReference type="ChEBI" id="CHEBI:18248"/>
    </ligandPart>
</feature>
<dbReference type="CDD" id="cd11065">
    <property type="entry name" value="CYP64-like"/>
    <property type="match status" value="1"/>
</dbReference>
<reference evidence="11 12" key="1">
    <citation type="journal article" date="2012" name="Science">
        <title>The Paleozoic origin of enzymatic lignin decomposition reconstructed from 31 fungal genomes.</title>
        <authorList>
            <person name="Floudas D."/>
            <person name="Binder M."/>
            <person name="Riley R."/>
            <person name="Barry K."/>
            <person name="Blanchette R.A."/>
            <person name="Henrissat B."/>
            <person name="Martinez A.T."/>
            <person name="Otillar R."/>
            <person name="Spatafora J.W."/>
            <person name="Yadav J.S."/>
            <person name="Aerts A."/>
            <person name="Benoit I."/>
            <person name="Boyd A."/>
            <person name="Carlson A."/>
            <person name="Copeland A."/>
            <person name="Coutinho P.M."/>
            <person name="de Vries R.P."/>
            <person name="Ferreira P."/>
            <person name="Findley K."/>
            <person name="Foster B."/>
            <person name="Gaskell J."/>
            <person name="Glotzer D."/>
            <person name="Gorecki P."/>
            <person name="Heitman J."/>
            <person name="Hesse C."/>
            <person name="Hori C."/>
            <person name="Igarashi K."/>
            <person name="Jurgens J.A."/>
            <person name="Kallen N."/>
            <person name="Kersten P."/>
            <person name="Kohler A."/>
            <person name="Kuees U."/>
            <person name="Kumar T.K.A."/>
            <person name="Kuo A."/>
            <person name="LaButti K."/>
            <person name="Larrondo L.F."/>
            <person name="Lindquist E."/>
            <person name="Ling A."/>
            <person name="Lombard V."/>
            <person name="Lucas S."/>
            <person name="Lundell T."/>
            <person name="Martin R."/>
            <person name="McLaughlin D.J."/>
            <person name="Morgenstern I."/>
            <person name="Morin E."/>
            <person name="Murat C."/>
            <person name="Nagy L.G."/>
            <person name="Nolan M."/>
            <person name="Ohm R.A."/>
            <person name="Patyshakuliyeva A."/>
            <person name="Rokas A."/>
            <person name="Ruiz-Duenas F.J."/>
            <person name="Sabat G."/>
            <person name="Salamov A."/>
            <person name="Samejima M."/>
            <person name="Schmutz J."/>
            <person name="Slot J.C."/>
            <person name="St John F."/>
            <person name="Stenlid J."/>
            <person name="Sun H."/>
            <person name="Sun S."/>
            <person name="Syed K."/>
            <person name="Tsang A."/>
            <person name="Wiebenga A."/>
            <person name="Young D."/>
            <person name="Pisabarro A."/>
            <person name="Eastwood D.C."/>
            <person name="Martin F."/>
            <person name="Cullen D."/>
            <person name="Grigoriev I.V."/>
            <person name="Hibbett D.S."/>
        </authorList>
    </citation>
    <scope>NUCLEOTIDE SEQUENCE [LARGE SCALE GENOMIC DNA]</scope>
    <source>
        <strain evidence="11 12">DJM-731 SS1</strain>
    </source>
</reference>
<dbReference type="InterPro" id="IPR001128">
    <property type="entry name" value="Cyt_P450"/>
</dbReference>
<evidence type="ECO:0000256" key="10">
    <source>
        <dbReference type="RuleBase" id="RU000461"/>
    </source>
</evidence>
<evidence type="ECO:0000256" key="7">
    <source>
        <dbReference type="ARBA" id="ARBA00023004"/>
    </source>
</evidence>
<dbReference type="RefSeq" id="XP_040625856.1">
    <property type="nucleotide sequence ID" value="XM_040773528.1"/>
</dbReference>
<protein>
    <submittedName>
        <fullName evidence="11">Cytochrome P450</fullName>
    </submittedName>
</protein>
<dbReference type="InterPro" id="IPR002401">
    <property type="entry name" value="Cyt_P450_E_grp-I"/>
</dbReference>
<dbReference type="PANTHER" id="PTHR46300">
    <property type="entry name" value="P450, PUTATIVE (EUROFUNG)-RELATED-RELATED"/>
    <property type="match status" value="1"/>
</dbReference>
<dbReference type="AlphaFoldDB" id="M5FSP5"/>
<evidence type="ECO:0000256" key="2">
    <source>
        <dbReference type="ARBA" id="ARBA00005179"/>
    </source>
</evidence>
<dbReference type="PROSITE" id="PS00086">
    <property type="entry name" value="CYTOCHROME_P450"/>
    <property type="match status" value="1"/>
</dbReference>
<dbReference type="PANTHER" id="PTHR46300:SF12">
    <property type="entry name" value="P450, PUTATIVE (EUROFUNG)-RELATED"/>
    <property type="match status" value="1"/>
</dbReference>
<evidence type="ECO:0000313" key="11">
    <source>
        <dbReference type="EMBL" id="EJT98958.1"/>
    </source>
</evidence>
<dbReference type="PRINTS" id="PR00463">
    <property type="entry name" value="EP450I"/>
</dbReference>
<evidence type="ECO:0000256" key="4">
    <source>
        <dbReference type="ARBA" id="ARBA00022617"/>
    </source>
</evidence>
<evidence type="ECO:0000313" key="12">
    <source>
        <dbReference type="Proteomes" id="UP000030653"/>
    </source>
</evidence>
<dbReference type="STRING" id="1858805.M5FSP5"/>
<gene>
    <name evidence="11" type="ORF">DACRYDRAFT_24068</name>
</gene>
<accession>M5FSP5</accession>
<keyword evidence="4 9" id="KW-0349">Heme</keyword>
<dbReference type="OMA" id="DAIYANR"/>
<dbReference type="GO" id="GO:0016705">
    <property type="term" value="F:oxidoreductase activity, acting on paired donors, with incorporation or reduction of molecular oxygen"/>
    <property type="evidence" value="ECO:0007669"/>
    <property type="project" value="InterPro"/>
</dbReference>
<dbReference type="OrthoDB" id="2789670at2759"/>
<dbReference type="Gene3D" id="1.10.630.10">
    <property type="entry name" value="Cytochrome P450"/>
    <property type="match status" value="1"/>
</dbReference>
<evidence type="ECO:0000256" key="9">
    <source>
        <dbReference type="PIRSR" id="PIRSR602401-1"/>
    </source>
</evidence>
<evidence type="ECO:0000256" key="6">
    <source>
        <dbReference type="ARBA" id="ARBA00023002"/>
    </source>
</evidence>
<comment type="pathway">
    <text evidence="2">Secondary metabolite biosynthesis.</text>
</comment>
<dbReference type="PRINTS" id="PR00385">
    <property type="entry name" value="P450"/>
</dbReference>
<dbReference type="GO" id="GO:0005506">
    <property type="term" value="F:iron ion binding"/>
    <property type="evidence" value="ECO:0007669"/>
    <property type="project" value="InterPro"/>
</dbReference>
<dbReference type="Pfam" id="PF00067">
    <property type="entry name" value="p450"/>
    <property type="match status" value="1"/>
</dbReference>
<keyword evidence="6 10" id="KW-0560">Oxidoreductase</keyword>
<evidence type="ECO:0000256" key="1">
    <source>
        <dbReference type="ARBA" id="ARBA00001971"/>
    </source>
</evidence>
<dbReference type="InterPro" id="IPR017972">
    <property type="entry name" value="Cyt_P450_CS"/>
</dbReference>
<comment type="similarity">
    <text evidence="3 10">Belongs to the cytochrome P450 family.</text>
</comment>
<comment type="cofactor">
    <cofactor evidence="1 9">
        <name>heme</name>
        <dbReference type="ChEBI" id="CHEBI:30413"/>
    </cofactor>
</comment>
<dbReference type="HOGENOM" id="CLU_001570_2_0_1"/>
<keyword evidence="12" id="KW-1185">Reference proteome</keyword>
<proteinExistence type="inferred from homology"/>
<dbReference type="InterPro" id="IPR050364">
    <property type="entry name" value="Cytochrome_P450_fung"/>
</dbReference>
<dbReference type="SUPFAM" id="SSF48264">
    <property type="entry name" value="Cytochrome P450"/>
    <property type="match status" value="1"/>
</dbReference>
<dbReference type="InterPro" id="IPR036396">
    <property type="entry name" value="Cyt_P450_sf"/>
</dbReference>
<organism evidence="11 12">
    <name type="scientific">Dacryopinax primogenitus (strain DJM 731)</name>
    <name type="common">Brown rot fungus</name>
    <dbReference type="NCBI Taxonomy" id="1858805"/>
    <lineage>
        <taxon>Eukaryota</taxon>
        <taxon>Fungi</taxon>
        <taxon>Dikarya</taxon>
        <taxon>Basidiomycota</taxon>
        <taxon>Agaricomycotina</taxon>
        <taxon>Dacrymycetes</taxon>
        <taxon>Dacrymycetales</taxon>
        <taxon>Dacrymycetaceae</taxon>
        <taxon>Dacryopinax</taxon>
    </lineage>
</organism>
<dbReference type="GO" id="GO:0004497">
    <property type="term" value="F:monooxygenase activity"/>
    <property type="evidence" value="ECO:0007669"/>
    <property type="project" value="UniProtKB-KW"/>
</dbReference>
<name>M5FSP5_DACPD</name>
<evidence type="ECO:0000256" key="5">
    <source>
        <dbReference type="ARBA" id="ARBA00022723"/>
    </source>
</evidence>
<keyword evidence="8 10" id="KW-0503">Monooxygenase</keyword>
<dbReference type="GO" id="GO:0020037">
    <property type="term" value="F:heme binding"/>
    <property type="evidence" value="ECO:0007669"/>
    <property type="project" value="InterPro"/>
</dbReference>
<evidence type="ECO:0000256" key="3">
    <source>
        <dbReference type="ARBA" id="ARBA00010617"/>
    </source>
</evidence>
<dbReference type="Proteomes" id="UP000030653">
    <property type="component" value="Unassembled WGS sequence"/>
</dbReference>
<keyword evidence="5 9" id="KW-0479">Metal-binding</keyword>
<keyword evidence="7 9" id="KW-0408">Iron</keyword>
<evidence type="ECO:0000256" key="8">
    <source>
        <dbReference type="ARBA" id="ARBA00023033"/>
    </source>
</evidence>